<organism evidence="1 2">
    <name type="scientific">Aerococcus urinae</name>
    <dbReference type="NCBI Taxonomy" id="1376"/>
    <lineage>
        <taxon>Bacteria</taxon>
        <taxon>Bacillati</taxon>
        <taxon>Bacillota</taxon>
        <taxon>Bacilli</taxon>
        <taxon>Lactobacillales</taxon>
        <taxon>Aerococcaceae</taxon>
        <taxon>Aerococcus</taxon>
    </lineage>
</organism>
<dbReference type="Gene3D" id="3.40.50.1000">
    <property type="entry name" value="HAD superfamily/HAD-like"/>
    <property type="match status" value="1"/>
</dbReference>
<dbReference type="SUPFAM" id="SSF56784">
    <property type="entry name" value="HAD-like"/>
    <property type="match status" value="1"/>
</dbReference>
<dbReference type="GO" id="GO:0005829">
    <property type="term" value="C:cytosol"/>
    <property type="evidence" value="ECO:0007669"/>
    <property type="project" value="TreeGrafter"/>
</dbReference>
<dbReference type="PANTHER" id="PTHR10000">
    <property type="entry name" value="PHOSPHOSERINE PHOSPHATASE"/>
    <property type="match status" value="1"/>
</dbReference>
<comment type="caution">
    <text evidence="1">The sequence shown here is derived from an EMBL/GenBank/DDBJ whole genome shotgun (WGS) entry which is preliminary data.</text>
</comment>
<dbReference type="GO" id="GO:0016791">
    <property type="term" value="F:phosphatase activity"/>
    <property type="evidence" value="ECO:0007669"/>
    <property type="project" value="TreeGrafter"/>
</dbReference>
<evidence type="ECO:0000313" key="2">
    <source>
        <dbReference type="Proteomes" id="UP000251923"/>
    </source>
</evidence>
<sequence>MTYLIKLFVTDMDGTLLNDHHVISDANRQAILSLKDQGIEFMVATGRGYHSAQPLLDMQDLRCPMINLNGAVFTDINGKASQQKYFSGQLLSELLDYFNYYSINYSIMTQNQYYLYNPETFIDQIKAISQGDPKAMASAAQFIFDTNYIRDIRDYINGKNEPALKVMVFSEDHAILQQFIEHFDSHPELAVSSSGPDNLEITQRDATKGNALMAYAQSKGYQSDEILTIGDSHNDISMFHPVKYSYAMANASQLVKDQANYLAPSNKEDGVAQVISNLLKERH</sequence>
<dbReference type="InterPro" id="IPR000150">
    <property type="entry name" value="Cof"/>
</dbReference>
<dbReference type="GO" id="GO:0000287">
    <property type="term" value="F:magnesium ion binding"/>
    <property type="evidence" value="ECO:0007669"/>
    <property type="project" value="TreeGrafter"/>
</dbReference>
<dbReference type="PANTHER" id="PTHR10000:SF55">
    <property type="entry name" value="5-AMINO-6-(5-PHOSPHO-D-RIBITYLAMINO)URACIL PHOSPHATASE YCSE"/>
    <property type="match status" value="1"/>
</dbReference>
<keyword evidence="1" id="KW-0378">Hydrolase</keyword>
<dbReference type="NCBIfam" id="TIGR01484">
    <property type="entry name" value="HAD-SF-IIB"/>
    <property type="match status" value="1"/>
</dbReference>
<dbReference type="Pfam" id="PF08282">
    <property type="entry name" value="Hydrolase_3"/>
    <property type="match status" value="1"/>
</dbReference>
<dbReference type="Gene3D" id="3.30.1240.10">
    <property type="match status" value="1"/>
</dbReference>
<protein>
    <submittedName>
        <fullName evidence="1">Cof-type HAD-IIB family hydrolase</fullName>
    </submittedName>
</protein>
<dbReference type="SFLD" id="SFLDG01140">
    <property type="entry name" value="C2.B:_Phosphomannomutase_and_P"/>
    <property type="match status" value="1"/>
</dbReference>
<dbReference type="InterPro" id="IPR023214">
    <property type="entry name" value="HAD_sf"/>
</dbReference>
<gene>
    <name evidence="1" type="ORF">DBT54_04770</name>
</gene>
<dbReference type="PROSITE" id="PS01228">
    <property type="entry name" value="COF_1"/>
    <property type="match status" value="1"/>
</dbReference>
<proteinExistence type="predicted"/>
<dbReference type="Proteomes" id="UP000251923">
    <property type="component" value="Unassembled WGS sequence"/>
</dbReference>
<dbReference type="AlphaFoldDB" id="A0A178HHV3"/>
<dbReference type="PROSITE" id="PS01229">
    <property type="entry name" value="COF_2"/>
    <property type="match status" value="1"/>
</dbReference>
<dbReference type="InterPro" id="IPR036412">
    <property type="entry name" value="HAD-like_sf"/>
</dbReference>
<dbReference type="SFLD" id="SFLDS00003">
    <property type="entry name" value="Haloacid_Dehalogenase"/>
    <property type="match status" value="1"/>
</dbReference>
<dbReference type="EMBL" id="QMHM01000007">
    <property type="protein sequence ID" value="RAV79742.1"/>
    <property type="molecule type" value="Genomic_DNA"/>
</dbReference>
<evidence type="ECO:0000313" key="1">
    <source>
        <dbReference type="EMBL" id="RAV79742.1"/>
    </source>
</evidence>
<dbReference type="CDD" id="cd07516">
    <property type="entry name" value="HAD_Pase"/>
    <property type="match status" value="1"/>
</dbReference>
<name>A0A178HHV3_9LACT</name>
<accession>A0A178HHV3</accession>
<dbReference type="NCBIfam" id="TIGR00099">
    <property type="entry name" value="Cof-subfamily"/>
    <property type="match status" value="1"/>
</dbReference>
<reference evidence="1 2" key="1">
    <citation type="submission" date="2018-04" db="EMBL/GenBank/DDBJ databases">
        <title>Aerococcus urinae genomes.</title>
        <authorList>
            <person name="Hilt E."/>
            <person name="Gilbert N.M."/>
            <person name="Thomas-White K."/>
            <person name="Putonti C."/>
            <person name="Lewis A.L."/>
            <person name="Visck K.L."/>
            <person name="Wolfe A.J."/>
        </authorList>
    </citation>
    <scope>NUCLEOTIDE SEQUENCE [LARGE SCALE GENOMIC DNA]</scope>
    <source>
        <strain evidence="1 2">UMB7480</strain>
    </source>
</reference>
<dbReference type="InterPro" id="IPR006379">
    <property type="entry name" value="HAD-SF_hydro_IIB"/>
</dbReference>